<comment type="caution">
    <text evidence="1">The sequence shown here is derived from an EMBL/GenBank/DDBJ whole genome shotgun (WGS) entry which is preliminary data.</text>
</comment>
<proteinExistence type="predicted"/>
<name>A0A0W0FHL2_MONRR</name>
<reference evidence="1 2" key="1">
    <citation type="submission" date="2015-12" db="EMBL/GenBank/DDBJ databases">
        <title>Draft genome sequence of Moniliophthora roreri, the causal agent of frosty pod rot of cacao.</title>
        <authorList>
            <person name="Aime M.C."/>
            <person name="Diaz-Valderrama J.R."/>
            <person name="Kijpornyongpan T."/>
            <person name="Phillips-Mora W."/>
        </authorList>
    </citation>
    <scope>NUCLEOTIDE SEQUENCE [LARGE SCALE GENOMIC DNA]</scope>
    <source>
        <strain evidence="1 2">MCA 2952</strain>
    </source>
</reference>
<dbReference type="EMBL" id="LATX01001975">
    <property type="protein sequence ID" value="KTB35824.1"/>
    <property type="molecule type" value="Genomic_DNA"/>
</dbReference>
<accession>A0A0W0FHL2</accession>
<gene>
    <name evidence="1" type="ORF">WG66_11597</name>
</gene>
<evidence type="ECO:0000313" key="1">
    <source>
        <dbReference type="EMBL" id="KTB35824.1"/>
    </source>
</evidence>
<organism evidence="1 2">
    <name type="scientific">Moniliophthora roreri</name>
    <name type="common">Frosty pod rot fungus</name>
    <name type="synonym">Monilia roreri</name>
    <dbReference type="NCBI Taxonomy" id="221103"/>
    <lineage>
        <taxon>Eukaryota</taxon>
        <taxon>Fungi</taxon>
        <taxon>Dikarya</taxon>
        <taxon>Basidiomycota</taxon>
        <taxon>Agaricomycotina</taxon>
        <taxon>Agaricomycetes</taxon>
        <taxon>Agaricomycetidae</taxon>
        <taxon>Agaricales</taxon>
        <taxon>Marasmiineae</taxon>
        <taxon>Marasmiaceae</taxon>
        <taxon>Moniliophthora</taxon>
    </lineage>
</organism>
<dbReference type="AlphaFoldDB" id="A0A0W0FHL2"/>
<protein>
    <submittedName>
        <fullName evidence="1">Uncharacterized protein</fullName>
    </submittedName>
</protein>
<dbReference type="Proteomes" id="UP000054988">
    <property type="component" value="Unassembled WGS sequence"/>
</dbReference>
<evidence type="ECO:0000313" key="2">
    <source>
        <dbReference type="Proteomes" id="UP000054988"/>
    </source>
</evidence>
<sequence>MSDRTSVLYDCTLHFADVIEK</sequence>